<protein>
    <submittedName>
        <fullName evidence="1">Uncharacterized protein</fullName>
    </submittedName>
</protein>
<dbReference type="AlphaFoldDB" id="A0A7J6PR06"/>
<comment type="caution">
    <text evidence="1">The sequence shown here is derived from an EMBL/GenBank/DDBJ whole genome shotgun (WGS) entry which is preliminary data.</text>
</comment>
<feature type="non-terminal residue" evidence="1">
    <location>
        <position position="144"/>
    </location>
</feature>
<sequence length="144" mass="15455">SSLEQTDLRPRGPFGELCGVRRGETSDSGECDGVDEIRVRPAAGAPALITSRMSTLWSGVVERSLYFSCMHLVSPWAATLVLFLAAAVESDDRYDGLCEGMLLLAGQASQAAAQSRFDEAFGLLQKVRDLYSEAAALEPDDPQA</sequence>
<keyword evidence="2" id="KW-1185">Reference proteome</keyword>
<organism evidence="1 2">
    <name type="scientific">Perkinsus olseni</name>
    <name type="common">Perkinsus atlanticus</name>
    <dbReference type="NCBI Taxonomy" id="32597"/>
    <lineage>
        <taxon>Eukaryota</taxon>
        <taxon>Sar</taxon>
        <taxon>Alveolata</taxon>
        <taxon>Perkinsozoa</taxon>
        <taxon>Perkinsea</taxon>
        <taxon>Perkinsida</taxon>
        <taxon>Perkinsidae</taxon>
        <taxon>Perkinsus</taxon>
    </lineage>
</organism>
<feature type="non-terminal residue" evidence="1">
    <location>
        <position position="1"/>
    </location>
</feature>
<dbReference type="EMBL" id="JABANO010038460">
    <property type="protein sequence ID" value="KAF4698515.1"/>
    <property type="molecule type" value="Genomic_DNA"/>
</dbReference>
<reference evidence="1 2" key="1">
    <citation type="submission" date="2020-04" db="EMBL/GenBank/DDBJ databases">
        <title>Perkinsus olseni comparative genomics.</title>
        <authorList>
            <person name="Bogema D.R."/>
        </authorList>
    </citation>
    <scope>NUCLEOTIDE SEQUENCE [LARGE SCALE GENOMIC DNA]</scope>
    <source>
        <strain evidence="1 2">ATCC PRA-207</strain>
    </source>
</reference>
<evidence type="ECO:0000313" key="1">
    <source>
        <dbReference type="EMBL" id="KAF4698515.1"/>
    </source>
</evidence>
<dbReference type="Proteomes" id="UP000553632">
    <property type="component" value="Unassembled WGS sequence"/>
</dbReference>
<proteinExistence type="predicted"/>
<evidence type="ECO:0000313" key="2">
    <source>
        <dbReference type="Proteomes" id="UP000553632"/>
    </source>
</evidence>
<name>A0A7J6PR06_PEROL</name>
<accession>A0A7J6PR06</accession>
<gene>
    <name evidence="1" type="ORF">FOZ63_020644</name>
</gene>